<reference evidence="2" key="1">
    <citation type="journal article" date="2022" name="Int. J. Syst. Evol. Microbiol.">
        <title>Pseudomonas aegrilactucae sp. nov. and Pseudomonas morbosilactucae sp. nov., pathogens causing bacterial rot of lettuce in Japan.</title>
        <authorList>
            <person name="Sawada H."/>
            <person name="Fujikawa T."/>
            <person name="Satou M."/>
        </authorList>
    </citation>
    <scope>NUCLEOTIDE SEQUENCE</scope>
    <source>
        <strain evidence="2">0166_1</strain>
    </source>
</reference>
<evidence type="ECO:0000259" key="1">
    <source>
        <dbReference type="Pfam" id="PF03358"/>
    </source>
</evidence>
<dbReference type="PANTHER" id="PTHR30543:SF21">
    <property type="entry name" value="NAD(P)H-DEPENDENT FMN REDUCTASE LOT6"/>
    <property type="match status" value="1"/>
</dbReference>
<dbReference type="SUPFAM" id="SSF52218">
    <property type="entry name" value="Flavoproteins"/>
    <property type="match status" value="1"/>
</dbReference>
<dbReference type="InterPro" id="IPR050712">
    <property type="entry name" value="NAD(P)H-dep_reductase"/>
</dbReference>
<protein>
    <submittedName>
        <fullName evidence="2">NAD(P)H-dependent FMN reductase</fullName>
        <ecNumber evidence="2">1.-.-.-</ecNumber>
    </submittedName>
</protein>
<dbReference type="InterPro" id="IPR029039">
    <property type="entry name" value="Flavoprotein-like_sf"/>
</dbReference>
<dbReference type="Proteomes" id="UP001162834">
    <property type="component" value="Chromosome"/>
</dbReference>
<dbReference type="AlphaFoldDB" id="A0A9E6Y266"/>
<dbReference type="KEGG" id="sbae:DSM104329_05104"/>
<sequence>MRILAISGSLRRDSHNTALLRAAAQLLPPEVELVLYEGLRDIPPYDDDEHHAQPASVQRLKQAIAEADAVLVSTPEYNHSIPGQLKNALDWVSRPLISSPLRNKPAAVVGASTGMFGAVWAQAEARKVLQAIGARVLDRELPVPSADDQFHPDGRLSDEETERGLAATIEELTAAVAERRERIAA</sequence>
<dbReference type="Gene3D" id="3.40.50.360">
    <property type="match status" value="1"/>
</dbReference>
<dbReference type="RefSeq" id="WP_259312692.1">
    <property type="nucleotide sequence ID" value="NZ_CP087164.1"/>
</dbReference>
<dbReference type="EMBL" id="CP087164">
    <property type="protein sequence ID" value="UGS38674.1"/>
    <property type="molecule type" value="Genomic_DNA"/>
</dbReference>
<name>A0A9E6Y266_9ACTN</name>
<dbReference type="EC" id="1.-.-.-" evidence="2"/>
<dbReference type="GO" id="GO:0016491">
    <property type="term" value="F:oxidoreductase activity"/>
    <property type="evidence" value="ECO:0007669"/>
    <property type="project" value="UniProtKB-KW"/>
</dbReference>
<organism evidence="2 3">
    <name type="scientific">Capillimicrobium parvum</name>
    <dbReference type="NCBI Taxonomy" id="2884022"/>
    <lineage>
        <taxon>Bacteria</taxon>
        <taxon>Bacillati</taxon>
        <taxon>Actinomycetota</taxon>
        <taxon>Thermoleophilia</taxon>
        <taxon>Solirubrobacterales</taxon>
        <taxon>Capillimicrobiaceae</taxon>
        <taxon>Capillimicrobium</taxon>
    </lineage>
</organism>
<dbReference type="Pfam" id="PF03358">
    <property type="entry name" value="FMN_red"/>
    <property type="match status" value="1"/>
</dbReference>
<keyword evidence="3" id="KW-1185">Reference proteome</keyword>
<dbReference type="GO" id="GO:0005829">
    <property type="term" value="C:cytosol"/>
    <property type="evidence" value="ECO:0007669"/>
    <property type="project" value="TreeGrafter"/>
</dbReference>
<gene>
    <name evidence="2" type="ORF">DSM104329_05104</name>
</gene>
<dbReference type="InterPro" id="IPR005025">
    <property type="entry name" value="FMN_Rdtase-like_dom"/>
</dbReference>
<evidence type="ECO:0000313" key="3">
    <source>
        <dbReference type="Proteomes" id="UP001162834"/>
    </source>
</evidence>
<dbReference type="PANTHER" id="PTHR30543">
    <property type="entry name" value="CHROMATE REDUCTASE"/>
    <property type="match status" value="1"/>
</dbReference>
<keyword evidence="2" id="KW-0560">Oxidoreductase</keyword>
<dbReference type="GO" id="GO:0010181">
    <property type="term" value="F:FMN binding"/>
    <property type="evidence" value="ECO:0007669"/>
    <property type="project" value="TreeGrafter"/>
</dbReference>
<evidence type="ECO:0000313" key="2">
    <source>
        <dbReference type="EMBL" id="UGS38674.1"/>
    </source>
</evidence>
<accession>A0A9E6Y266</accession>
<proteinExistence type="predicted"/>
<feature type="domain" description="NADPH-dependent FMN reductase-like" evidence="1">
    <location>
        <begin position="1"/>
        <end position="146"/>
    </location>
</feature>